<dbReference type="InterPro" id="IPR047808">
    <property type="entry name" value="CueP-like"/>
</dbReference>
<dbReference type="Proteomes" id="UP001056535">
    <property type="component" value="Chromosome"/>
</dbReference>
<feature type="signal peptide" evidence="1">
    <location>
        <begin position="1"/>
        <end position="18"/>
    </location>
</feature>
<dbReference type="PROSITE" id="PS51257">
    <property type="entry name" value="PROKAR_LIPOPROTEIN"/>
    <property type="match status" value="1"/>
</dbReference>
<evidence type="ECO:0000256" key="1">
    <source>
        <dbReference type="SAM" id="SignalP"/>
    </source>
</evidence>
<feature type="chain" id="PRO_5045425508" evidence="1">
    <location>
        <begin position="19"/>
        <end position="197"/>
    </location>
</feature>
<dbReference type="Pfam" id="PF21172">
    <property type="entry name" value="CueP"/>
    <property type="match status" value="1"/>
</dbReference>
<evidence type="ECO:0000313" key="2">
    <source>
        <dbReference type="EMBL" id="USQ77298.1"/>
    </source>
</evidence>
<keyword evidence="1" id="KW-0732">Signal</keyword>
<dbReference type="Gene3D" id="2.60.40.3700">
    <property type="match status" value="1"/>
</dbReference>
<accession>A0ABY4YLS1</accession>
<gene>
    <name evidence="2" type="ORF">NF557_05125</name>
</gene>
<organism evidence="2 3">
    <name type="scientific">Ornithinimicrobium cryptoxanthini</name>
    <dbReference type="NCBI Taxonomy" id="2934161"/>
    <lineage>
        <taxon>Bacteria</taxon>
        <taxon>Bacillati</taxon>
        <taxon>Actinomycetota</taxon>
        <taxon>Actinomycetes</taxon>
        <taxon>Micrococcales</taxon>
        <taxon>Ornithinimicrobiaceae</taxon>
        <taxon>Ornithinimicrobium</taxon>
    </lineage>
</organism>
<proteinExistence type="predicted"/>
<dbReference type="NCBIfam" id="NF038094">
    <property type="entry name" value="CueP_fam"/>
    <property type="match status" value="1"/>
</dbReference>
<name>A0ABY4YLS1_9MICO</name>
<protein>
    <submittedName>
        <fullName evidence="2">CueP family metal-binding protein</fullName>
    </submittedName>
</protein>
<dbReference type="RefSeq" id="WP_252622280.1">
    <property type="nucleotide sequence ID" value="NZ_CP099490.1"/>
</dbReference>
<sequence>MRLSAVLAASTLALVAVAGCSTEPDETAARDTAAEVAGAESALLAEHGLQGMTATQIVDTLDASTDPRPLALGASVKPGQVMLTDGAEEILLDLPEDKFYVSIAPFVDSTHECYFHSLGTCQGELTQEPVQVKITDAGGDILVDEEVTTGTNGFAGFWLPRDIAGTIEIEHEGRTGSVDFTTDDESPTCITTLQLSA</sequence>
<dbReference type="EMBL" id="CP099490">
    <property type="protein sequence ID" value="USQ77298.1"/>
    <property type="molecule type" value="Genomic_DNA"/>
</dbReference>
<evidence type="ECO:0000313" key="3">
    <source>
        <dbReference type="Proteomes" id="UP001056535"/>
    </source>
</evidence>
<reference evidence="2" key="1">
    <citation type="submission" date="2022-06" db="EMBL/GenBank/DDBJ databases">
        <title>Ornithinimicrobium JY.X270.</title>
        <authorList>
            <person name="Huang Y."/>
        </authorList>
    </citation>
    <scope>NUCLEOTIDE SEQUENCE</scope>
    <source>
        <strain evidence="2">JY.X270</strain>
    </source>
</reference>
<keyword evidence="3" id="KW-1185">Reference proteome</keyword>